<dbReference type="EMBL" id="SRLO01018566">
    <property type="protein sequence ID" value="TNN23414.1"/>
    <property type="molecule type" value="Genomic_DNA"/>
</dbReference>
<accession>A0A4Z2E462</accession>
<dbReference type="AlphaFoldDB" id="A0A4Z2E462"/>
<protein>
    <submittedName>
        <fullName evidence="1">Uncharacterized protein</fullName>
    </submittedName>
</protein>
<organism evidence="1 2">
    <name type="scientific">Liparis tanakae</name>
    <name type="common">Tanaka's snailfish</name>
    <dbReference type="NCBI Taxonomy" id="230148"/>
    <lineage>
        <taxon>Eukaryota</taxon>
        <taxon>Metazoa</taxon>
        <taxon>Chordata</taxon>
        <taxon>Craniata</taxon>
        <taxon>Vertebrata</taxon>
        <taxon>Euteleostomi</taxon>
        <taxon>Actinopterygii</taxon>
        <taxon>Neopterygii</taxon>
        <taxon>Teleostei</taxon>
        <taxon>Neoteleostei</taxon>
        <taxon>Acanthomorphata</taxon>
        <taxon>Eupercaria</taxon>
        <taxon>Perciformes</taxon>
        <taxon>Cottioidei</taxon>
        <taxon>Cottales</taxon>
        <taxon>Liparidae</taxon>
        <taxon>Liparis</taxon>
    </lineage>
</organism>
<sequence>MKVESLGSSSRPRLLPSCVFRHSDAQRWAVTPTPQTNASTALLKDHERRAGSLFFDPFASAVEEGNERSV</sequence>
<evidence type="ECO:0000313" key="2">
    <source>
        <dbReference type="Proteomes" id="UP000314294"/>
    </source>
</evidence>
<reference evidence="1 2" key="1">
    <citation type="submission" date="2019-03" db="EMBL/GenBank/DDBJ databases">
        <title>First draft genome of Liparis tanakae, snailfish: a comprehensive survey of snailfish specific genes.</title>
        <authorList>
            <person name="Kim W."/>
            <person name="Song I."/>
            <person name="Jeong J.-H."/>
            <person name="Kim D."/>
            <person name="Kim S."/>
            <person name="Ryu S."/>
            <person name="Song J.Y."/>
            <person name="Lee S.K."/>
        </authorList>
    </citation>
    <scope>NUCLEOTIDE SEQUENCE [LARGE SCALE GENOMIC DNA]</scope>
    <source>
        <tissue evidence="1">Muscle</tissue>
    </source>
</reference>
<dbReference type="Proteomes" id="UP000314294">
    <property type="component" value="Unassembled WGS sequence"/>
</dbReference>
<evidence type="ECO:0000313" key="1">
    <source>
        <dbReference type="EMBL" id="TNN23414.1"/>
    </source>
</evidence>
<gene>
    <name evidence="1" type="ORF">EYF80_066466</name>
</gene>
<name>A0A4Z2E462_9TELE</name>
<proteinExistence type="predicted"/>
<keyword evidence="2" id="KW-1185">Reference proteome</keyword>
<comment type="caution">
    <text evidence="1">The sequence shown here is derived from an EMBL/GenBank/DDBJ whole genome shotgun (WGS) entry which is preliminary data.</text>
</comment>